<comment type="caution">
    <text evidence="2">The sequence shown here is derived from an EMBL/GenBank/DDBJ whole genome shotgun (WGS) entry which is preliminary data.</text>
</comment>
<dbReference type="Proteomes" id="UP001165289">
    <property type="component" value="Unassembled WGS sequence"/>
</dbReference>
<keyword evidence="1" id="KW-0472">Membrane</keyword>
<feature type="transmembrane region" description="Helical" evidence="1">
    <location>
        <begin position="79"/>
        <end position="100"/>
    </location>
</feature>
<reference evidence="2 3" key="1">
    <citation type="journal article" date="2023" name="BMC Biol.">
        <title>The compact genome of the sponge Oopsacas minuta (Hexactinellida) is lacking key metazoan core genes.</title>
        <authorList>
            <person name="Santini S."/>
            <person name="Schenkelaars Q."/>
            <person name="Jourda C."/>
            <person name="Duchesne M."/>
            <person name="Belahbib H."/>
            <person name="Rocher C."/>
            <person name="Selva M."/>
            <person name="Riesgo A."/>
            <person name="Vervoort M."/>
            <person name="Leys S.P."/>
            <person name="Kodjabachian L."/>
            <person name="Le Bivic A."/>
            <person name="Borchiellini C."/>
            <person name="Claverie J.M."/>
            <person name="Renard E."/>
        </authorList>
    </citation>
    <scope>NUCLEOTIDE SEQUENCE [LARGE SCALE GENOMIC DNA]</scope>
    <source>
        <strain evidence="2">SPO-2</strain>
    </source>
</reference>
<keyword evidence="1" id="KW-0812">Transmembrane</keyword>
<keyword evidence="3" id="KW-1185">Reference proteome</keyword>
<dbReference type="AlphaFoldDB" id="A0AAV7JSJ4"/>
<dbReference type="InterPro" id="IPR019319">
    <property type="entry name" value="Plg-R(KT)"/>
</dbReference>
<gene>
    <name evidence="2" type="ORF">LOD99_5192</name>
</gene>
<evidence type="ECO:0000313" key="3">
    <source>
        <dbReference type="Proteomes" id="UP001165289"/>
    </source>
</evidence>
<evidence type="ECO:0000313" key="2">
    <source>
        <dbReference type="EMBL" id="KAI6651385.1"/>
    </source>
</evidence>
<keyword evidence="1" id="KW-1133">Transmembrane helix</keyword>
<dbReference type="Pfam" id="PF10166">
    <property type="entry name" value="DUF2368"/>
    <property type="match status" value="1"/>
</dbReference>
<organism evidence="2 3">
    <name type="scientific">Oopsacas minuta</name>
    <dbReference type="NCBI Taxonomy" id="111878"/>
    <lineage>
        <taxon>Eukaryota</taxon>
        <taxon>Metazoa</taxon>
        <taxon>Porifera</taxon>
        <taxon>Hexactinellida</taxon>
        <taxon>Hexasterophora</taxon>
        <taxon>Lyssacinosida</taxon>
        <taxon>Leucopsacidae</taxon>
        <taxon>Oopsacas</taxon>
    </lineage>
</organism>
<protein>
    <submittedName>
        <fullName evidence="2">Stem/progenitor cells protein</fullName>
    </submittedName>
</protein>
<evidence type="ECO:0000256" key="1">
    <source>
        <dbReference type="SAM" id="Phobius"/>
    </source>
</evidence>
<accession>A0AAV7JSJ4</accession>
<sequence length="140" mass="15647">MGLNIGKMMQDQLNKTQEFMIQQGQLTMDRQGVMQAEMFRKQAAIGVARAQDTALWFGSFTLCLAFGATAAFAKTKNKVFFGLLLPTTFITCYWIDLGYLNKMKRISSTAEDLLKNHKTIALPGGALNFKEIEANRLGKN</sequence>
<dbReference type="PANTHER" id="PTHR13411">
    <property type="entry name" value="PLASMINOGEN RECEPTOR (KT)"/>
    <property type="match status" value="1"/>
</dbReference>
<feature type="transmembrane region" description="Helical" evidence="1">
    <location>
        <begin position="54"/>
        <end position="73"/>
    </location>
</feature>
<dbReference type="PANTHER" id="PTHR13411:SF6">
    <property type="entry name" value="PLASMINOGEN RECEPTOR (KT)"/>
    <property type="match status" value="1"/>
</dbReference>
<dbReference type="GO" id="GO:0005886">
    <property type="term" value="C:plasma membrane"/>
    <property type="evidence" value="ECO:0007669"/>
    <property type="project" value="InterPro"/>
</dbReference>
<proteinExistence type="predicted"/>
<name>A0AAV7JSJ4_9METZ</name>
<dbReference type="EMBL" id="JAKMXF010000304">
    <property type="protein sequence ID" value="KAI6651385.1"/>
    <property type="molecule type" value="Genomic_DNA"/>
</dbReference>